<dbReference type="NCBIfam" id="NF038404">
    <property type="entry name" value="perm_prefix_2"/>
    <property type="match status" value="1"/>
</dbReference>
<keyword evidence="5 6" id="KW-0472">Membrane</keyword>
<feature type="domain" description="MacB-like periplasmic core" evidence="8">
    <location>
        <begin position="93"/>
        <end position="311"/>
    </location>
</feature>
<feature type="domain" description="ABC3 transporter permease C-terminal" evidence="7">
    <location>
        <begin position="360"/>
        <end position="474"/>
    </location>
</feature>
<evidence type="ECO:0008006" key="11">
    <source>
        <dbReference type="Google" id="ProtNLM"/>
    </source>
</evidence>
<gene>
    <name evidence="9" type="ORF">AWW68_11090</name>
</gene>
<dbReference type="PANTHER" id="PTHR30572:SF18">
    <property type="entry name" value="ABC-TYPE MACROLIDE FAMILY EXPORT SYSTEM PERMEASE COMPONENT 2"/>
    <property type="match status" value="1"/>
</dbReference>
<evidence type="ECO:0000256" key="2">
    <source>
        <dbReference type="ARBA" id="ARBA00022475"/>
    </source>
</evidence>
<dbReference type="PANTHER" id="PTHR30572">
    <property type="entry name" value="MEMBRANE COMPONENT OF TRANSPORTER-RELATED"/>
    <property type="match status" value="1"/>
</dbReference>
<accession>A0A150X9I0</accession>
<feature type="transmembrane region" description="Helical" evidence="6">
    <location>
        <begin position="742"/>
        <end position="766"/>
    </location>
</feature>
<feature type="transmembrane region" description="Helical" evidence="6">
    <location>
        <begin position="493"/>
        <end position="516"/>
    </location>
</feature>
<dbReference type="InterPro" id="IPR003838">
    <property type="entry name" value="ABC3_permease_C"/>
</dbReference>
<dbReference type="InterPro" id="IPR050250">
    <property type="entry name" value="Macrolide_Exporter_MacB"/>
</dbReference>
<feature type="transmembrane region" description="Helical" evidence="6">
    <location>
        <begin position="354"/>
        <end position="374"/>
    </location>
</feature>
<protein>
    <recommendedName>
        <fullName evidence="11">ABC3 transporter permease protein domain-containing protein</fullName>
    </recommendedName>
</protein>
<proteinExistence type="predicted"/>
<feature type="transmembrane region" description="Helical" evidence="6">
    <location>
        <begin position="824"/>
        <end position="848"/>
    </location>
</feature>
<feature type="transmembrane region" description="Helical" evidence="6">
    <location>
        <begin position="94"/>
        <end position="115"/>
    </location>
</feature>
<dbReference type="GO" id="GO:0022857">
    <property type="term" value="F:transmembrane transporter activity"/>
    <property type="evidence" value="ECO:0007669"/>
    <property type="project" value="TreeGrafter"/>
</dbReference>
<evidence type="ECO:0000313" key="9">
    <source>
        <dbReference type="EMBL" id="KYG75334.1"/>
    </source>
</evidence>
<comment type="subcellular location">
    <subcellularLocation>
        <location evidence="1">Cell membrane</location>
        <topology evidence="1">Multi-pass membrane protein</topology>
    </subcellularLocation>
</comment>
<dbReference type="GO" id="GO:0005886">
    <property type="term" value="C:plasma membrane"/>
    <property type="evidence" value="ECO:0007669"/>
    <property type="project" value="UniProtKB-SubCell"/>
</dbReference>
<organism evidence="9 10">
    <name type="scientific">Roseivirga spongicola</name>
    <dbReference type="NCBI Taxonomy" id="333140"/>
    <lineage>
        <taxon>Bacteria</taxon>
        <taxon>Pseudomonadati</taxon>
        <taxon>Bacteroidota</taxon>
        <taxon>Cytophagia</taxon>
        <taxon>Cytophagales</taxon>
        <taxon>Roseivirgaceae</taxon>
        <taxon>Roseivirga</taxon>
    </lineage>
</organism>
<reference evidence="9 10" key="1">
    <citation type="submission" date="2016-01" db="EMBL/GenBank/DDBJ databases">
        <title>Genome sequencing of Roseivirga spongicola UST030701-084.</title>
        <authorList>
            <person name="Selvaratnam C."/>
            <person name="Thevarajoo S."/>
            <person name="Goh K.M."/>
            <person name="Ee R."/>
            <person name="Chan K.-G."/>
            <person name="Chong C.S."/>
        </authorList>
    </citation>
    <scope>NUCLEOTIDE SEQUENCE [LARGE SCALE GENOMIC DNA]</scope>
    <source>
        <strain evidence="9 10">UST030701-084</strain>
    </source>
</reference>
<keyword evidence="10" id="KW-1185">Reference proteome</keyword>
<name>A0A150X9I0_9BACT</name>
<evidence type="ECO:0000256" key="4">
    <source>
        <dbReference type="ARBA" id="ARBA00022989"/>
    </source>
</evidence>
<dbReference type="InterPro" id="IPR025857">
    <property type="entry name" value="MacB_PCD"/>
</dbReference>
<keyword evidence="4 6" id="KW-1133">Transmembrane helix</keyword>
<feature type="transmembrane region" description="Helical" evidence="6">
    <location>
        <begin position="794"/>
        <end position="812"/>
    </location>
</feature>
<feature type="transmembrane region" description="Helical" evidence="6">
    <location>
        <begin position="401"/>
        <end position="428"/>
    </location>
</feature>
<evidence type="ECO:0000259" key="8">
    <source>
        <dbReference type="Pfam" id="PF12704"/>
    </source>
</evidence>
<evidence type="ECO:0000256" key="5">
    <source>
        <dbReference type="ARBA" id="ARBA00023136"/>
    </source>
</evidence>
<evidence type="ECO:0000256" key="3">
    <source>
        <dbReference type="ARBA" id="ARBA00022692"/>
    </source>
</evidence>
<sequence length="865" mass="98520">MHQPPKAPLKLFRWFCSSERVEEIEGDLFEAYQDWRETKSKLNSNWLYWWTVIRSFRFYLMKKHTSNPSMFLLMLRHFIKTAFRGSLKHKSHTFINLSGLSIGIATSLMLAMFIVDEVRMDYDLKDKELIYRVESYNALRSQEGFNGRVHTGLGPTLVEMIPEITHQTRMGKLNWTVMIEEDEKRSFFQEEFILTDSTFFEFFPLEFIHGSEKQVLTKVGDAVLTESLALKLYGTTDVVGKELNTTTRHNQQYFVKGVVKNPKPHSSIQFNILIFKDTHLDNIRFPLSVRSATYIKVLRSVSPKLLEAKINKTIKPIVSGKTMKATTFKLSSFHDAKYDKHTDDTIIEARDKQMSAVFAMVAVFILVLAIINYTNLTAARALQRGQEAGIRKIIGAGRKSFFFQFVTESTLMCFSSLAVALLLTASLLPSFEQAINRPLLFNYWVDPWFWGIVISAIILLSTIAGIYPAILVSRFRFSEFIKGNIANSTKGALLRKSLVIFQFAVAIIMIVSATVVKDQIDFIINKKLTYKPEQVILVENTVSKNLGLFRDQLSRIPDVNLASVTTSPPGGSSHRVSSDRNVFGQAIYQHNIDHNYAELLNFEFISGENFNPEKPSINEEEVIINETLAKLIQSVNPKNVNEPLAETYQFTVEPVKIKGIIKDIHMESLYESVKPMIFAYEPSNGFNVSRVLIEIRTDQIQETISAIEDLWTEVIPDQGFNFQFLDSRFEKLYTSEIRLGKIMSIFTSIAILISCMGLYGLIMFSIQSKTKEVGIRKVMGASVSQIVMLFNKQVFWLIGLAVLVAIPIAYWTMNSWLNGFAYHIDISTLTIILTICSSFVLAFLTVFFKSYGAANANPVDVLRSE</sequence>
<dbReference type="Pfam" id="PF02687">
    <property type="entry name" value="FtsX"/>
    <property type="match status" value="2"/>
</dbReference>
<keyword evidence="3 6" id="KW-0812">Transmembrane</keyword>
<dbReference type="Proteomes" id="UP000075606">
    <property type="component" value="Unassembled WGS sequence"/>
</dbReference>
<evidence type="ECO:0000256" key="1">
    <source>
        <dbReference type="ARBA" id="ARBA00004651"/>
    </source>
</evidence>
<dbReference type="Pfam" id="PF12704">
    <property type="entry name" value="MacB_PCD"/>
    <property type="match status" value="1"/>
</dbReference>
<feature type="domain" description="ABC3 transporter permease C-terminal" evidence="7">
    <location>
        <begin position="745"/>
        <end position="858"/>
    </location>
</feature>
<evidence type="ECO:0000259" key="7">
    <source>
        <dbReference type="Pfam" id="PF02687"/>
    </source>
</evidence>
<feature type="transmembrane region" description="Helical" evidence="6">
    <location>
        <begin position="448"/>
        <end position="472"/>
    </location>
</feature>
<dbReference type="STRING" id="333140.AWW68_11090"/>
<keyword evidence="2" id="KW-1003">Cell membrane</keyword>
<comment type="caution">
    <text evidence="9">The sequence shown here is derived from an EMBL/GenBank/DDBJ whole genome shotgun (WGS) entry which is preliminary data.</text>
</comment>
<dbReference type="InterPro" id="IPR047699">
    <property type="entry name" value="Permease_put_prefix"/>
</dbReference>
<evidence type="ECO:0000256" key="6">
    <source>
        <dbReference type="SAM" id="Phobius"/>
    </source>
</evidence>
<dbReference type="EMBL" id="LRPC01000023">
    <property type="protein sequence ID" value="KYG75334.1"/>
    <property type="molecule type" value="Genomic_DNA"/>
</dbReference>
<dbReference type="AlphaFoldDB" id="A0A150X9I0"/>
<evidence type="ECO:0000313" key="10">
    <source>
        <dbReference type="Proteomes" id="UP000075606"/>
    </source>
</evidence>